<dbReference type="GO" id="GO:0008206">
    <property type="term" value="P:bile acid metabolic process"/>
    <property type="evidence" value="ECO:0007669"/>
    <property type="project" value="UniProtKB-ARBA"/>
</dbReference>
<gene>
    <name evidence="3" type="ORF">AALO17_01930</name>
</gene>
<dbReference type="SUPFAM" id="SSF51735">
    <property type="entry name" value="NAD(P)-binding Rossmann-fold domains"/>
    <property type="match status" value="1"/>
</dbReference>
<dbReference type="GO" id="GO:0016491">
    <property type="term" value="F:oxidoreductase activity"/>
    <property type="evidence" value="ECO:0007669"/>
    <property type="project" value="UniProtKB-KW"/>
</dbReference>
<dbReference type="AlphaFoldDB" id="A0A140DRQ0"/>
<accession>A0A140DRQ0</accession>
<keyword evidence="2" id="KW-0560">Oxidoreductase</keyword>
<reference evidence="3 4" key="1">
    <citation type="journal article" date="2016" name="Gut Pathog.">
        <title>Whole genome sequencing of "Faecalibaculum rodentium" ALO17, isolated from C57BL/6J laboratory mouse feces.</title>
        <authorList>
            <person name="Lim S."/>
            <person name="Chang D.H."/>
            <person name="Ahn S."/>
            <person name="Kim B.C."/>
        </authorList>
    </citation>
    <scope>NUCLEOTIDE SEQUENCE [LARGE SCALE GENOMIC DNA]</scope>
    <source>
        <strain evidence="3 4">Alo17</strain>
    </source>
</reference>
<evidence type="ECO:0000313" key="4">
    <source>
        <dbReference type="Proteomes" id="UP000069771"/>
    </source>
</evidence>
<sequence length="264" mass="28347">MNLENKTALVTASTRGIGLAIVQRFAKEGATVYMAARRMEYAQQLADEMNKAGGKVKVVHFDAYDDSCYQSMVDTVMQQEGHLDILVNNFGTSNPREDRTMEDTDWDVFRDTLDVDLKSVFLGTKAAIGAMKTPGGSIINISSIAATTPDISQVAYGTSKAAIDQMTKLTAVQAGQYNIRCNAVLPGMTATDAVKDNLSDAFRDIFLKQTPLKRMAKPEEIAAAAAYFASDDAAFVTGQILEVAGGFGLGTPVYGDLMAAGTKR</sequence>
<dbReference type="EMBL" id="CP011391">
    <property type="protein sequence ID" value="AMK53327.1"/>
    <property type="molecule type" value="Genomic_DNA"/>
</dbReference>
<dbReference type="STRING" id="1702221.AALO17_01930"/>
<dbReference type="RefSeq" id="WP_067554313.1">
    <property type="nucleotide sequence ID" value="NZ_CANRYF010000043.1"/>
</dbReference>
<evidence type="ECO:0000313" key="3">
    <source>
        <dbReference type="EMBL" id="AMK53327.1"/>
    </source>
</evidence>
<dbReference type="PATRIC" id="fig|1702221.3.peg.181"/>
<dbReference type="Proteomes" id="UP000069771">
    <property type="component" value="Chromosome"/>
</dbReference>
<comment type="similarity">
    <text evidence="1">Belongs to the short-chain dehydrogenases/reductases (SDR) family.</text>
</comment>
<protein>
    <submittedName>
        <fullName evidence="3">Oxidoreductase</fullName>
    </submittedName>
</protein>
<dbReference type="PANTHER" id="PTHR42879:SF2">
    <property type="entry name" value="3-OXOACYL-[ACYL-CARRIER-PROTEIN] REDUCTASE FABG"/>
    <property type="match status" value="1"/>
</dbReference>
<dbReference type="PRINTS" id="PR00081">
    <property type="entry name" value="GDHRDH"/>
</dbReference>
<dbReference type="PRINTS" id="PR00080">
    <property type="entry name" value="SDRFAMILY"/>
</dbReference>
<dbReference type="OrthoDB" id="9803333at2"/>
<dbReference type="InterPro" id="IPR002347">
    <property type="entry name" value="SDR_fam"/>
</dbReference>
<keyword evidence="4" id="KW-1185">Reference proteome</keyword>
<evidence type="ECO:0000256" key="2">
    <source>
        <dbReference type="ARBA" id="ARBA00023002"/>
    </source>
</evidence>
<dbReference type="KEGG" id="fro:AALO17_01930"/>
<organism evidence="3 4">
    <name type="scientific">Faecalibaculum rodentium</name>
    <dbReference type="NCBI Taxonomy" id="1702221"/>
    <lineage>
        <taxon>Bacteria</taxon>
        <taxon>Bacillati</taxon>
        <taxon>Bacillota</taxon>
        <taxon>Erysipelotrichia</taxon>
        <taxon>Erysipelotrichales</taxon>
        <taxon>Erysipelotrichaceae</taxon>
        <taxon>Faecalibaculum</taxon>
    </lineage>
</organism>
<proteinExistence type="inferred from homology"/>
<dbReference type="Pfam" id="PF13561">
    <property type="entry name" value="adh_short_C2"/>
    <property type="match status" value="1"/>
</dbReference>
<name>A0A140DRQ0_9FIRM</name>
<dbReference type="InterPro" id="IPR050259">
    <property type="entry name" value="SDR"/>
</dbReference>
<dbReference type="PROSITE" id="PS00061">
    <property type="entry name" value="ADH_SHORT"/>
    <property type="match status" value="1"/>
</dbReference>
<dbReference type="FunFam" id="3.40.50.720:FF:000084">
    <property type="entry name" value="Short-chain dehydrogenase reductase"/>
    <property type="match status" value="1"/>
</dbReference>
<dbReference type="CDD" id="cd05233">
    <property type="entry name" value="SDR_c"/>
    <property type="match status" value="1"/>
</dbReference>
<dbReference type="Gene3D" id="3.40.50.720">
    <property type="entry name" value="NAD(P)-binding Rossmann-like Domain"/>
    <property type="match status" value="1"/>
</dbReference>
<dbReference type="GeneID" id="78477095"/>
<dbReference type="InterPro" id="IPR020904">
    <property type="entry name" value="Sc_DH/Rdtase_CS"/>
</dbReference>
<dbReference type="PANTHER" id="PTHR42879">
    <property type="entry name" value="3-OXOACYL-(ACYL-CARRIER-PROTEIN) REDUCTASE"/>
    <property type="match status" value="1"/>
</dbReference>
<dbReference type="InterPro" id="IPR036291">
    <property type="entry name" value="NAD(P)-bd_dom_sf"/>
</dbReference>
<evidence type="ECO:0000256" key="1">
    <source>
        <dbReference type="ARBA" id="ARBA00006484"/>
    </source>
</evidence>